<proteinExistence type="inferred from homology"/>
<dbReference type="InterPro" id="IPR050319">
    <property type="entry name" value="ABC_transp_ATP-bind"/>
</dbReference>
<dbReference type="InterPro" id="IPR003593">
    <property type="entry name" value="AAA+_ATPase"/>
</dbReference>
<comment type="similarity">
    <text evidence="1">Belongs to the ABC transporter superfamily.</text>
</comment>
<dbReference type="PANTHER" id="PTHR43776">
    <property type="entry name" value="TRANSPORT ATP-BINDING PROTEIN"/>
    <property type="match status" value="1"/>
</dbReference>
<feature type="domain" description="ABC transporter" evidence="5">
    <location>
        <begin position="286"/>
        <end position="525"/>
    </location>
</feature>
<dbReference type="Gene3D" id="3.40.50.300">
    <property type="entry name" value="P-loop containing nucleotide triphosphate hydrolases"/>
    <property type="match status" value="2"/>
</dbReference>
<gene>
    <name evidence="6" type="ORF">ACFQ14_15235</name>
</gene>
<evidence type="ECO:0000259" key="5">
    <source>
        <dbReference type="PROSITE" id="PS50893"/>
    </source>
</evidence>
<dbReference type="SUPFAM" id="SSF52540">
    <property type="entry name" value="P-loop containing nucleoside triphosphate hydrolases"/>
    <property type="match status" value="2"/>
</dbReference>
<evidence type="ECO:0000256" key="1">
    <source>
        <dbReference type="ARBA" id="ARBA00005417"/>
    </source>
</evidence>
<keyword evidence="2" id="KW-0813">Transport</keyword>
<evidence type="ECO:0000256" key="3">
    <source>
        <dbReference type="ARBA" id="ARBA00022741"/>
    </source>
</evidence>
<dbReference type="RefSeq" id="WP_377213608.1">
    <property type="nucleotide sequence ID" value="NZ_JBHTJV010000025.1"/>
</dbReference>
<protein>
    <submittedName>
        <fullName evidence="6">ABC transporter ATP-binding protein</fullName>
    </submittedName>
</protein>
<keyword evidence="4 6" id="KW-0067">ATP-binding</keyword>
<dbReference type="NCBIfam" id="NF008453">
    <property type="entry name" value="PRK11308.1"/>
    <property type="match status" value="2"/>
</dbReference>
<dbReference type="Proteomes" id="UP001597101">
    <property type="component" value="Unassembled WGS sequence"/>
</dbReference>
<evidence type="ECO:0000256" key="4">
    <source>
        <dbReference type="ARBA" id="ARBA00022840"/>
    </source>
</evidence>
<keyword evidence="7" id="KW-1185">Reference proteome</keyword>
<name>A0ABW3FM02_9HYPH</name>
<comment type="caution">
    <text evidence="6">The sequence shown here is derived from an EMBL/GenBank/DDBJ whole genome shotgun (WGS) entry which is preliminary data.</text>
</comment>
<reference evidence="7" key="1">
    <citation type="journal article" date="2019" name="Int. J. Syst. Evol. Microbiol.">
        <title>The Global Catalogue of Microorganisms (GCM) 10K type strain sequencing project: providing services to taxonomists for standard genome sequencing and annotation.</title>
        <authorList>
            <consortium name="The Broad Institute Genomics Platform"/>
            <consortium name="The Broad Institute Genome Sequencing Center for Infectious Disease"/>
            <person name="Wu L."/>
            <person name="Ma J."/>
        </authorList>
    </citation>
    <scope>NUCLEOTIDE SEQUENCE [LARGE SCALE GENOMIC DNA]</scope>
    <source>
        <strain evidence="7">CCUG 60023</strain>
    </source>
</reference>
<evidence type="ECO:0000313" key="6">
    <source>
        <dbReference type="EMBL" id="MFD0917756.1"/>
    </source>
</evidence>
<dbReference type="GO" id="GO:0005524">
    <property type="term" value="F:ATP binding"/>
    <property type="evidence" value="ECO:0007669"/>
    <property type="project" value="UniProtKB-KW"/>
</dbReference>
<dbReference type="InterPro" id="IPR027417">
    <property type="entry name" value="P-loop_NTPase"/>
</dbReference>
<evidence type="ECO:0000313" key="7">
    <source>
        <dbReference type="Proteomes" id="UP001597101"/>
    </source>
</evidence>
<dbReference type="SMART" id="SM00382">
    <property type="entry name" value="AAA"/>
    <property type="match status" value="2"/>
</dbReference>
<dbReference type="InterPro" id="IPR017871">
    <property type="entry name" value="ABC_transporter-like_CS"/>
</dbReference>
<accession>A0ABW3FM02</accession>
<dbReference type="PROSITE" id="PS00211">
    <property type="entry name" value="ABC_TRANSPORTER_1"/>
    <property type="match status" value="1"/>
</dbReference>
<keyword evidence="3" id="KW-0547">Nucleotide-binding</keyword>
<evidence type="ECO:0000256" key="2">
    <source>
        <dbReference type="ARBA" id="ARBA00022448"/>
    </source>
</evidence>
<dbReference type="InterPro" id="IPR003439">
    <property type="entry name" value="ABC_transporter-like_ATP-bd"/>
</dbReference>
<organism evidence="6 7">
    <name type="scientific">Pseudahrensia aquimaris</name>
    <dbReference type="NCBI Taxonomy" id="744461"/>
    <lineage>
        <taxon>Bacteria</taxon>
        <taxon>Pseudomonadati</taxon>
        <taxon>Pseudomonadota</taxon>
        <taxon>Alphaproteobacteria</taxon>
        <taxon>Hyphomicrobiales</taxon>
        <taxon>Ahrensiaceae</taxon>
        <taxon>Pseudahrensia</taxon>
    </lineage>
</organism>
<sequence>MLEIDRLNLSIGDKPILKDISLSLQPGRILGVVGESGSGKSLTALSIMQLLPRASQTSGSVRFKDQELLGAEDVLMQDLRGDDISMIFQEPMTALNPVHTIGDQIAEGIALHAKVSRAEALDRAAKLMGRVGLPPKTYPLARYPHELSGGQRQRVMIAMACAQKPSLLIADEPTTALDVTLQAQILNLLRDLVEEDGMGLMLISHDLAVVAEMTDDIVVMRNGEVMDAGPTGSILRKLAHPYTAQLAKASTHIPTRTRPPVLTDDCRAASLNPLVETRGLVRDYPTPRRSLFKAGRPFRAVDRVDLTLYPGQSIGLVGESGCGKSTLARMVLALDKPTQGELLFEGKDLTHLDDDELKTTRRHMQVVFQDPFASFNPRHKVERLVAEPLYLEPELSPVQRRDRVLAALDEVRIGADALDKYPHEFSGGQRQRLAIARALITRPKLIVADEPVSALDVSIRAQVLDLFAELRERLDLTYLFISHDLSVVRAICDEVMVMEHGRIVERGPSAEIFDNPQAPAAKRLVEATPNLERAIANRHDD</sequence>
<dbReference type="NCBIfam" id="NF007739">
    <property type="entry name" value="PRK10419.1"/>
    <property type="match status" value="2"/>
</dbReference>
<dbReference type="PROSITE" id="PS50893">
    <property type="entry name" value="ABC_TRANSPORTER_2"/>
    <property type="match status" value="2"/>
</dbReference>
<dbReference type="Pfam" id="PF00005">
    <property type="entry name" value="ABC_tran"/>
    <property type="match status" value="2"/>
</dbReference>
<feature type="domain" description="ABC transporter" evidence="5">
    <location>
        <begin position="2"/>
        <end position="247"/>
    </location>
</feature>
<dbReference type="EMBL" id="JBHTJV010000025">
    <property type="protein sequence ID" value="MFD0917756.1"/>
    <property type="molecule type" value="Genomic_DNA"/>
</dbReference>
<dbReference type="CDD" id="cd03257">
    <property type="entry name" value="ABC_NikE_OppD_transporters"/>
    <property type="match status" value="2"/>
</dbReference>